<evidence type="ECO:0000313" key="1">
    <source>
        <dbReference type="EMBL" id="MBX40504.1"/>
    </source>
</evidence>
<proteinExistence type="predicted"/>
<dbReference type="AlphaFoldDB" id="A0A2P2NDE8"/>
<reference evidence="1" key="1">
    <citation type="submission" date="2018-02" db="EMBL/GenBank/DDBJ databases">
        <title>Rhizophora mucronata_Transcriptome.</title>
        <authorList>
            <person name="Meera S.P."/>
            <person name="Sreeshan A."/>
            <person name="Augustine A."/>
        </authorList>
    </citation>
    <scope>NUCLEOTIDE SEQUENCE</scope>
    <source>
        <tissue evidence="1">Leaf</tissue>
    </source>
</reference>
<dbReference type="EMBL" id="GGEC01060020">
    <property type="protein sequence ID" value="MBX40504.1"/>
    <property type="molecule type" value="Transcribed_RNA"/>
</dbReference>
<organism evidence="1">
    <name type="scientific">Rhizophora mucronata</name>
    <name type="common">Asiatic mangrove</name>
    <dbReference type="NCBI Taxonomy" id="61149"/>
    <lineage>
        <taxon>Eukaryota</taxon>
        <taxon>Viridiplantae</taxon>
        <taxon>Streptophyta</taxon>
        <taxon>Embryophyta</taxon>
        <taxon>Tracheophyta</taxon>
        <taxon>Spermatophyta</taxon>
        <taxon>Magnoliopsida</taxon>
        <taxon>eudicotyledons</taxon>
        <taxon>Gunneridae</taxon>
        <taxon>Pentapetalae</taxon>
        <taxon>rosids</taxon>
        <taxon>fabids</taxon>
        <taxon>Malpighiales</taxon>
        <taxon>Rhizophoraceae</taxon>
        <taxon>Rhizophora</taxon>
    </lineage>
</organism>
<accession>A0A2P2NDE8</accession>
<protein>
    <submittedName>
        <fullName evidence="1">Uncharacterized protein</fullName>
    </submittedName>
</protein>
<name>A0A2P2NDE8_RHIMU</name>
<sequence>MGDQIQVDVERIGRGRLKLNWETLVKKDLEQLVLTLNSVHNKIKYSKMILVATSS</sequence>